<dbReference type="PRINTS" id="PR00039">
    <property type="entry name" value="HTHLYSR"/>
</dbReference>
<dbReference type="EMBL" id="JAFREM010000030">
    <property type="protein sequence ID" value="MBO1308132.1"/>
    <property type="molecule type" value="Genomic_DNA"/>
</dbReference>
<dbReference type="RefSeq" id="WP_207675126.1">
    <property type="nucleotide sequence ID" value="NZ_JAFREM010000030.1"/>
</dbReference>
<keyword evidence="4" id="KW-0804">Transcription</keyword>
<dbReference type="InterPro" id="IPR036390">
    <property type="entry name" value="WH_DNA-bd_sf"/>
</dbReference>
<comment type="similarity">
    <text evidence="1">Belongs to the LysR transcriptional regulatory family.</text>
</comment>
<dbReference type="SUPFAM" id="SSF46785">
    <property type="entry name" value="Winged helix' DNA-binding domain"/>
    <property type="match status" value="1"/>
</dbReference>
<reference evidence="6 7" key="1">
    <citation type="submission" date="2021-03" db="EMBL/GenBank/DDBJ databases">
        <title>Enterococcal diversity collection.</title>
        <authorList>
            <person name="Gilmore M.S."/>
            <person name="Schwartzman J."/>
            <person name="Van Tyne D."/>
            <person name="Martin M."/>
            <person name="Earl A.M."/>
            <person name="Manson A.L."/>
            <person name="Straub T."/>
            <person name="Salamzade R."/>
            <person name="Saavedra J."/>
            <person name="Lebreton F."/>
            <person name="Prichula J."/>
            <person name="Schaufler K."/>
            <person name="Gaca A."/>
            <person name="Sgardioli B."/>
            <person name="Wagenaar J."/>
            <person name="Strong T."/>
        </authorList>
    </citation>
    <scope>NUCLEOTIDE SEQUENCE [LARGE SCALE GENOMIC DNA]</scope>
    <source>
        <strain evidence="6 7">669A</strain>
    </source>
</reference>
<evidence type="ECO:0000313" key="7">
    <source>
        <dbReference type="Proteomes" id="UP000664601"/>
    </source>
</evidence>
<dbReference type="Proteomes" id="UP000664601">
    <property type="component" value="Unassembled WGS sequence"/>
</dbReference>
<evidence type="ECO:0000256" key="1">
    <source>
        <dbReference type="ARBA" id="ARBA00009437"/>
    </source>
</evidence>
<dbReference type="InterPro" id="IPR005119">
    <property type="entry name" value="LysR_subst-bd"/>
</dbReference>
<dbReference type="PANTHER" id="PTHR30126:SF39">
    <property type="entry name" value="HTH-TYPE TRANSCRIPTIONAL REGULATOR CYSL"/>
    <property type="match status" value="1"/>
</dbReference>
<dbReference type="Pfam" id="PF03466">
    <property type="entry name" value="LysR_substrate"/>
    <property type="match status" value="1"/>
</dbReference>
<keyword evidence="3" id="KW-0238">DNA-binding</keyword>
<dbReference type="CDD" id="cd08434">
    <property type="entry name" value="PBP2_GltC_like"/>
    <property type="match status" value="1"/>
</dbReference>
<keyword evidence="2" id="KW-0805">Transcription regulation</keyword>
<dbReference type="Pfam" id="PF00126">
    <property type="entry name" value="HTH_1"/>
    <property type="match status" value="1"/>
</dbReference>
<name>A0ABS3LES0_9ENTE</name>
<sequence length="300" mass="33838">MNLQHLKYFDVLAREQHYTRSSKLLNVTQPSLSNAISSLEAELGVPLFEKKGRNVVLTKPGVIFHDYVSKTLAMLDTGIETVTKINKGSGYISFAFLPILGTRYAPRFASGFIKANPEKEIEFDFHTSAGITREIIEGIKSMKYDIGICSYLPDEPTIEFIPVANQELVVITPLDHPLAQFDEIYLEQTQPFPQIGFSKNSGLRSIIDSAFKRNNCTYNIVYEVTVDQVIAGLVSQGFGMAVVPDMGVLESLPLKKIRLKNLNWERYFYLVTNKEAYLTPVVTNFKEYVLANSDPQETIY</sequence>
<accession>A0ABS3LES0</accession>
<evidence type="ECO:0000256" key="3">
    <source>
        <dbReference type="ARBA" id="ARBA00023125"/>
    </source>
</evidence>
<evidence type="ECO:0000259" key="5">
    <source>
        <dbReference type="PROSITE" id="PS50931"/>
    </source>
</evidence>
<evidence type="ECO:0000256" key="4">
    <source>
        <dbReference type="ARBA" id="ARBA00023163"/>
    </source>
</evidence>
<dbReference type="InterPro" id="IPR000847">
    <property type="entry name" value="LysR_HTH_N"/>
</dbReference>
<feature type="domain" description="HTH lysR-type" evidence="5">
    <location>
        <begin position="1"/>
        <end position="58"/>
    </location>
</feature>
<dbReference type="PROSITE" id="PS50931">
    <property type="entry name" value="HTH_LYSR"/>
    <property type="match status" value="1"/>
</dbReference>
<dbReference type="InterPro" id="IPR036388">
    <property type="entry name" value="WH-like_DNA-bd_sf"/>
</dbReference>
<protein>
    <submittedName>
        <fullName evidence="6">LysR family transcriptional regulator</fullName>
    </submittedName>
</protein>
<evidence type="ECO:0000313" key="6">
    <source>
        <dbReference type="EMBL" id="MBO1308132.1"/>
    </source>
</evidence>
<comment type="caution">
    <text evidence="6">The sequence shown here is derived from an EMBL/GenBank/DDBJ whole genome shotgun (WGS) entry which is preliminary data.</text>
</comment>
<organism evidence="6 7">
    <name type="scientific">Candidatus Enterococcus moelleringii</name>
    <dbReference type="NCBI Taxonomy" id="2815325"/>
    <lineage>
        <taxon>Bacteria</taxon>
        <taxon>Bacillati</taxon>
        <taxon>Bacillota</taxon>
        <taxon>Bacilli</taxon>
        <taxon>Lactobacillales</taxon>
        <taxon>Enterococcaceae</taxon>
        <taxon>Enterococcus</taxon>
    </lineage>
</organism>
<evidence type="ECO:0000256" key="2">
    <source>
        <dbReference type="ARBA" id="ARBA00023015"/>
    </source>
</evidence>
<dbReference type="Gene3D" id="3.40.190.290">
    <property type="match status" value="1"/>
</dbReference>
<dbReference type="PANTHER" id="PTHR30126">
    <property type="entry name" value="HTH-TYPE TRANSCRIPTIONAL REGULATOR"/>
    <property type="match status" value="1"/>
</dbReference>
<proteinExistence type="inferred from homology"/>
<gene>
    <name evidence="6" type="ORF">JZO70_18295</name>
</gene>
<dbReference type="Gene3D" id="1.10.10.10">
    <property type="entry name" value="Winged helix-like DNA-binding domain superfamily/Winged helix DNA-binding domain"/>
    <property type="match status" value="1"/>
</dbReference>
<keyword evidence="7" id="KW-1185">Reference proteome</keyword>
<dbReference type="SUPFAM" id="SSF53850">
    <property type="entry name" value="Periplasmic binding protein-like II"/>
    <property type="match status" value="1"/>
</dbReference>